<dbReference type="InterPro" id="IPR012337">
    <property type="entry name" value="RNaseH-like_sf"/>
</dbReference>
<dbReference type="STRING" id="1166073.SAMN05192530_106123"/>
<dbReference type="GO" id="GO:0015074">
    <property type="term" value="P:DNA integration"/>
    <property type="evidence" value="ECO:0007669"/>
    <property type="project" value="InterPro"/>
</dbReference>
<keyword evidence="4" id="KW-1185">Reference proteome</keyword>
<dbReference type="Proteomes" id="UP000198793">
    <property type="component" value="Unassembled WGS sequence"/>
</dbReference>
<dbReference type="GO" id="GO:0003676">
    <property type="term" value="F:nucleic acid binding"/>
    <property type="evidence" value="ECO:0007669"/>
    <property type="project" value="InterPro"/>
</dbReference>
<organism evidence="3 4">
    <name type="scientific">Aureimonas jatrophae</name>
    <dbReference type="NCBI Taxonomy" id="1166073"/>
    <lineage>
        <taxon>Bacteria</taxon>
        <taxon>Pseudomonadati</taxon>
        <taxon>Pseudomonadota</taxon>
        <taxon>Alphaproteobacteria</taxon>
        <taxon>Hyphomicrobiales</taxon>
        <taxon>Aurantimonadaceae</taxon>
        <taxon>Aureimonas</taxon>
    </lineage>
</organism>
<feature type="region of interest" description="Disordered" evidence="1">
    <location>
        <begin position="659"/>
        <end position="730"/>
    </location>
</feature>
<accession>A0A1H0JDH6</accession>
<sequence>MSAPRLRFGKTDIVVLDGRRLEVRRDGVDEVEFVSTDAERERFVRSQAELRKAYFERRLIVERGAASRLPDGLKAALEKPLDCFSPKGRAAAMQRLDYVNLCERMLGEKRVPRTLEGYARIGRVAAWLRRAGAASVAGCRRRTLPLEQFGASTIRGWHWRWRDAGRSVNALVPLDYMKGCQTPSIDATAIAVIERHVRDEWLTSTKPPLTVVHESIVAEIDLFNASLGSVGGKPATPIPVPSLSTVARWVDQNVDEYDAVLARLGRKEAERRFRGVRRAPQSVRPLQIVQVDHTLLDIMVIDPTSSTGVSRPWLTAAICATTRMLYGFHLGFEAPSWSSVMACLHMGALPKEEVLVRWKHERYDFRSEWSVFGLPEVLVVDNGKDFQSNSLKAAAGQLGFELRYTPSRRPHLKGKVERYFGEIARNFLAFLPGRTFANVKERGDYDAAAAARLSLHELTQAFLIWTVDYYHNKPHRGLALASPAQRWKDLSAYGVRVTPDVSDLTAFMGLVLDRSIRSIGVEYLGLVYQSKELQLLRRAPGKAKRKWTVKADPFDLSEISVLDEDGSRWLKVPSVDPDLTDGLDIRQYKEILDEAKALAEGGSRVTVSNLLDARRILMEIGREKGVRAASRPTDVDVQWFRTNIDRPIVRVADSAGRRRLTKADRRRSDNRARTALPTEVVPAPPGETGTSELHHLFPAPRPTEVAPPAKASAAGGRRPRIDPNDPKNWK</sequence>
<dbReference type="InterPro" id="IPR001584">
    <property type="entry name" value="Integrase_cat-core"/>
</dbReference>
<dbReference type="SUPFAM" id="SSF53098">
    <property type="entry name" value="Ribonuclease H-like"/>
    <property type="match status" value="1"/>
</dbReference>
<dbReference type="AlphaFoldDB" id="A0A1H0JDH6"/>
<dbReference type="InterPro" id="IPR036397">
    <property type="entry name" value="RNaseH_sf"/>
</dbReference>
<protein>
    <submittedName>
        <fullName evidence="3">Putative transposase</fullName>
    </submittedName>
</protein>
<reference evidence="3 4" key="1">
    <citation type="submission" date="2016-10" db="EMBL/GenBank/DDBJ databases">
        <authorList>
            <person name="de Groot N.N."/>
        </authorList>
    </citation>
    <scope>NUCLEOTIDE SEQUENCE [LARGE SCALE GENOMIC DNA]</scope>
    <source>
        <strain evidence="4">L7-484,KACC 16230,DSM 25025</strain>
    </source>
</reference>
<name>A0A1H0JDH6_9HYPH</name>
<feature type="compositionally biased region" description="Basic and acidic residues" evidence="1">
    <location>
        <begin position="661"/>
        <end position="672"/>
    </location>
</feature>
<evidence type="ECO:0000313" key="4">
    <source>
        <dbReference type="Proteomes" id="UP000198793"/>
    </source>
</evidence>
<feature type="compositionally biased region" description="Basic and acidic residues" evidence="1">
    <location>
        <begin position="719"/>
        <end position="730"/>
    </location>
</feature>
<dbReference type="Gene3D" id="3.30.420.10">
    <property type="entry name" value="Ribonuclease H-like superfamily/Ribonuclease H"/>
    <property type="match status" value="1"/>
</dbReference>
<proteinExistence type="predicted"/>
<evidence type="ECO:0000256" key="1">
    <source>
        <dbReference type="SAM" id="MobiDB-lite"/>
    </source>
</evidence>
<dbReference type="PROSITE" id="PS50994">
    <property type="entry name" value="INTEGRASE"/>
    <property type="match status" value="1"/>
</dbReference>
<dbReference type="RefSeq" id="WP_170842599.1">
    <property type="nucleotide sequence ID" value="NZ_FNIT01000006.1"/>
</dbReference>
<evidence type="ECO:0000313" key="3">
    <source>
        <dbReference type="EMBL" id="SDO41509.1"/>
    </source>
</evidence>
<gene>
    <name evidence="3" type="ORF">SAMN05192530_106123</name>
</gene>
<dbReference type="EMBL" id="FNIT01000006">
    <property type="protein sequence ID" value="SDO41509.1"/>
    <property type="molecule type" value="Genomic_DNA"/>
</dbReference>
<feature type="domain" description="Integrase catalytic" evidence="2">
    <location>
        <begin position="281"/>
        <end position="491"/>
    </location>
</feature>
<evidence type="ECO:0000259" key="2">
    <source>
        <dbReference type="PROSITE" id="PS50994"/>
    </source>
</evidence>